<reference evidence="7 8" key="1">
    <citation type="journal article" date="2013" name="Int. J. Syst. Evol. Microbiol.">
        <title>Roseomonas aerophila sp. nov., isolated from air.</title>
        <authorList>
            <person name="Kim S.J."/>
            <person name="Weon H.Y."/>
            <person name="Ahn J.H."/>
            <person name="Hong S.B."/>
            <person name="Seok S.J."/>
            <person name="Whang K.S."/>
            <person name="Kwon S.W."/>
        </authorList>
    </citation>
    <scope>NUCLEOTIDE SEQUENCE [LARGE SCALE GENOMIC DNA]</scope>
    <source>
        <strain evidence="7 8">NBRC 108923</strain>
    </source>
</reference>
<gene>
    <name evidence="7" type="ORF">IBL26_00170</name>
</gene>
<comment type="similarity">
    <text evidence="5">Belongs to the NtaA/SnaA/DszA monooxygenase family.</text>
</comment>
<name>A0ABR7RFZ9_9PROT</name>
<dbReference type="InterPro" id="IPR016215">
    <property type="entry name" value="NTA_MOA"/>
</dbReference>
<keyword evidence="4" id="KW-0503">Monooxygenase</keyword>
<dbReference type="Gene3D" id="3.20.20.30">
    <property type="entry name" value="Luciferase-like domain"/>
    <property type="match status" value="1"/>
</dbReference>
<dbReference type="PIRSF" id="PIRSF000337">
    <property type="entry name" value="NTA_MOA"/>
    <property type="match status" value="1"/>
</dbReference>
<evidence type="ECO:0000256" key="5">
    <source>
        <dbReference type="ARBA" id="ARBA00033748"/>
    </source>
</evidence>
<keyword evidence="3" id="KW-0560">Oxidoreductase</keyword>
<evidence type="ECO:0000259" key="6">
    <source>
        <dbReference type="Pfam" id="PF00296"/>
    </source>
</evidence>
<organism evidence="7 8">
    <name type="scientific">Teichococcus aerophilus</name>
    <dbReference type="NCBI Taxonomy" id="1224513"/>
    <lineage>
        <taxon>Bacteria</taxon>
        <taxon>Pseudomonadati</taxon>
        <taxon>Pseudomonadota</taxon>
        <taxon>Alphaproteobacteria</taxon>
        <taxon>Acetobacterales</taxon>
        <taxon>Roseomonadaceae</taxon>
        <taxon>Roseomonas</taxon>
    </lineage>
</organism>
<evidence type="ECO:0000313" key="8">
    <source>
        <dbReference type="Proteomes" id="UP000626026"/>
    </source>
</evidence>
<keyword evidence="2" id="KW-0288">FMN</keyword>
<dbReference type="Pfam" id="PF00296">
    <property type="entry name" value="Bac_luciferase"/>
    <property type="match status" value="1"/>
</dbReference>
<dbReference type="PANTHER" id="PTHR30011">
    <property type="entry name" value="ALKANESULFONATE MONOOXYGENASE-RELATED"/>
    <property type="match status" value="1"/>
</dbReference>
<dbReference type="PANTHER" id="PTHR30011:SF16">
    <property type="entry name" value="C2H2 FINGER DOMAIN TRANSCRIPTION FACTOR (EUROFUNG)-RELATED"/>
    <property type="match status" value="1"/>
</dbReference>
<dbReference type="EMBL" id="JACTVA010000001">
    <property type="protein sequence ID" value="MBC9205231.1"/>
    <property type="molecule type" value="Genomic_DNA"/>
</dbReference>
<evidence type="ECO:0000256" key="4">
    <source>
        <dbReference type="ARBA" id="ARBA00023033"/>
    </source>
</evidence>
<dbReference type="SUPFAM" id="SSF51679">
    <property type="entry name" value="Bacterial luciferase-like"/>
    <property type="match status" value="1"/>
</dbReference>
<dbReference type="CDD" id="cd01095">
    <property type="entry name" value="Nitrilotriacetate_monoxgenase"/>
    <property type="match status" value="1"/>
</dbReference>
<sequence>MAQRMMRLGLSVANQGYHYAAWRLPESPPDNGLCLEHYLNCARIAERGKMDFLFFADQAAVRNTDDPRIRRDMEQGHIKLEPTLLCAALAAVTEHVGFVMTASTSYSHPYALARRLASIDHISNGRAAWNLVTSTSVDEARNFNQQGPDSSASRHERAAEFLTVMRGLWDSWDDDAFMRDKASGQYFDRDKFHFLEHQGAHFKVRGPLDTARPPQGSLPIVTAGTSANSQDFAAEHADLLYSAQPTLPLAQEYYASVKQRIAAHGRAPDALRVMTGIMPVIGRTEEEARAKFQRAQDLLDPRVGHGMLLINHFPDLSRLPLDAPVPDLTMTDHHNTPGRDASFTLTMMERARREKMTIRDLLAAVSAGFWHLGVIGSPDMVADTMEQWFSEGAADGFIIQPPWLPGSADDVVELVIPELQRRGLFRTEYEGSTLRENLGLPWIPSRYTMPGAA</sequence>
<feature type="domain" description="Luciferase-like" evidence="6">
    <location>
        <begin position="35"/>
        <end position="393"/>
    </location>
</feature>
<dbReference type="RefSeq" id="WP_187782417.1">
    <property type="nucleotide sequence ID" value="NZ_JACTVA010000001.1"/>
</dbReference>
<dbReference type="InterPro" id="IPR036661">
    <property type="entry name" value="Luciferase-like_sf"/>
</dbReference>
<dbReference type="InterPro" id="IPR011251">
    <property type="entry name" value="Luciferase-like_dom"/>
</dbReference>
<protein>
    <submittedName>
        <fullName evidence="7">LLM class flavin-dependent oxidoreductase</fullName>
    </submittedName>
</protein>
<dbReference type="InterPro" id="IPR051260">
    <property type="entry name" value="Diverse_substr_monoxygenases"/>
</dbReference>
<dbReference type="Proteomes" id="UP000626026">
    <property type="component" value="Unassembled WGS sequence"/>
</dbReference>
<evidence type="ECO:0000256" key="1">
    <source>
        <dbReference type="ARBA" id="ARBA00022630"/>
    </source>
</evidence>
<evidence type="ECO:0000313" key="7">
    <source>
        <dbReference type="EMBL" id="MBC9205231.1"/>
    </source>
</evidence>
<dbReference type="NCBIfam" id="TIGR03860">
    <property type="entry name" value="FMN_nitrolo"/>
    <property type="match status" value="1"/>
</dbReference>
<evidence type="ECO:0000256" key="3">
    <source>
        <dbReference type="ARBA" id="ARBA00023002"/>
    </source>
</evidence>
<proteinExistence type="inferred from homology"/>
<evidence type="ECO:0000256" key="2">
    <source>
        <dbReference type="ARBA" id="ARBA00022643"/>
    </source>
</evidence>
<accession>A0ABR7RFZ9</accession>
<keyword evidence="8" id="KW-1185">Reference proteome</keyword>
<comment type="caution">
    <text evidence="7">The sequence shown here is derived from an EMBL/GenBank/DDBJ whole genome shotgun (WGS) entry which is preliminary data.</text>
</comment>
<keyword evidence="1" id="KW-0285">Flavoprotein</keyword>